<evidence type="ECO:0000256" key="1">
    <source>
        <dbReference type="ARBA" id="ARBA00000085"/>
    </source>
</evidence>
<evidence type="ECO:0000256" key="2">
    <source>
        <dbReference type="ARBA" id="ARBA00012438"/>
    </source>
</evidence>
<feature type="transmembrane region" description="Helical" evidence="10">
    <location>
        <begin position="126"/>
        <end position="155"/>
    </location>
</feature>
<evidence type="ECO:0000256" key="5">
    <source>
        <dbReference type="ARBA" id="ARBA00022741"/>
    </source>
</evidence>
<proteinExistence type="predicted"/>
<gene>
    <name evidence="12" type="ORF">GCM10022288_20300</name>
</gene>
<keyword evidence="7" id="KW-0067">ATP-binding</keyword>
<evidence type="ECO:0000313" key="12">
    <source>
        <dbReference type="EMBL" id="GAA4190657.1"/>
    </source>
</evidence>
<keyword evidence="8" id="KW-0902">Two-component regulatory system</keyword>
<evidence type="ECO:0000256" key="10">
    <source>
        <dbReference type="SAM" id="Phobius"/>
    </source>
</evidence>
<dbReference type="PANTHER" id="PTHR24421:SF10">
    <property type="entry name" value="NITRATE_NITRITE SENSOR PROTEIN NARQ"/>
    <property type="match status" value="1"/>
</dbReference>
<evidence type="ECO:0000256" key="4">
    <source>
        <dbReference type="ARBA" id="ARBA00022679"/>
    </source>
</evidence>
<feature type="domain" description="Signal transduction histidine kinase subgroup 3 dimerisation and phosphoacceptor" evidence="11">
    <location>
        <begin position="192"/>
        <end position="258"/>
    </location>
</feature>
<sequence length="397" mass="40619">MMNLADRRPLPLALNAVGMVAVAWASFGGTAIPRSGWLIVATVLALLTWAIVVLLQGGFVGPPRRLAALRRVRRAATVIGVVAASLTVAPSNGVHLAPLAILIVLAVSDESEPIWFGAALSALSFVLTPIGALTAGLGAAALLGYLASNLIWLLIGISRRQARTAARQSRELAEQQAARYEQEARAAALAAREAVARDIHDVLAHSLGGLVIQLDAAEALLESGRTADAQAKVAQARALAAEGLADARRAVAALRSPDDGVVEASSADLAGAAERLLRAHRELGGAAAARVELGGAPEPLAPLVANAFERALQEALSNARRHAPGQPVAVELVARGDRLELTVSNGLAAASAKSDAGGGHGLTGMAERFAQLPGGRVTAGERDGRFVVSATASLARG</sequence>
<dbReference type="Gene3D" id="1.20.5.1930">
    <property type="match status" value="1"/>
</dbReference>
<keyword evidence="9" id="KW-0175">Coiled coil</keyword>
<evidence type="ECO:0000256" key="8">
    <source>
        <dbReference type="ARBA" id="ARBA00023012"/>
    </source>
</evidence>
<name>A0ABP8AU89_9MICO</name>
<evidence type="ECO:0000256" key="9">
    <source>
        <dbReference type="SAM" id="Coils"/>
    </source>
</evidence>
<keyword evidence="10" id="KW-0472">Membrane</keyword>
<dbReference type="CDD" id="cd16917">
    <property type="entry name" value="HATPase_UhpB-NarQ-NarX-like"/>
    <property type="match status" value="1"/>
</dbReference>
<dbReference type="InterPro" id="IPR011712">
    <property type="entry name" value="Sig_transdc_His_kin_sub3_dim/P"/>
</dbReference>
<evidence type="ECO:0000259" key="11">
    <source>
        <dbReference type="Pfam" id="PF07730"/>
    </source>
</evidence>
<evidence type="ECO:0000256" key="3">
    <source>
        <dbReference type="ARBA" id="ARBA00022553"/>
    </source>
</evidence>
<keyword evidence="10" id="KW-1133">Transmembrane helix</keyword>
<dbReference type="EC" id="2.7.13.3" evidence="2"/>
<dbReference type="PANTHER" id="PTHR24421">
    <property type="entry name" value="NITRATE/NITRITE SENSOR PROTEIN NARX-RELATED"/>
    <property type="match status" value="1"/>
</dbReference>
<dbReference type="Gene3D" id="3.30.565.10">
    <property type="entry name" value="Histidine kinase-like ATPase, C-terminal domain"/>
    <property type="match status" value="1"/>
</dbReference>
<keyword evidence="4" id="KW-0808">Transferase</keyword>
<reference evidence="13" key="1">
    <citation type="journal article" date="2019" name="Int. J. Syst. Evol. Microbiol.">
        <title>The Global Catalogue of Microorganisms (GCM) 10K type strain sequencing project: providing services to taxonomists for standard genome sequencing and annotation.</title>
        <authorList>
            <consortium name="The Broad Institute Genomics Platform"/>
            <consortium name="The Broad Institute Genome Sequencing Center for Infectious Disease"/>
            <person name="Wu L."/>
            <person name="Ma J."/>
        </authorList>
    </citation>
    <scope>NUCLEOTIDE SEQUENCE [LARGE SCALE GENOMIC DNA]</scope>
    <source>
        <strain evidence="13">JCM 17593</strain>
    </source>
</reference>
<organism evidence="12 13">
    <name type="scientific">Gryllotalpicola kribbensis</name>
    <dbReference type="NCBI Taxonomy" id="993084"/>
    <lineage>
        <taxon>Bacteria</taxon>
        <taxon>Bacillati</taxon>
        <taxon>Actinomycetota</taxon>
        <taxon>Actinomycetes</taxon>
        <taxon>Micrococcales</taxon>
        <taxon>Microbacteriaceae</taxon>
        <taxon>Gryllotalpicola</taxon>
    </lineage>
</organism>
<dbReference type="Proteomes" id="UP001500213">
    <property type="component" value="Unassembled WGS sequence"/>
</dbReference>
<feature type="coiled-coil region" evidence="9">
    <location>
        <begin position="163"/>
        <end position="190"/>
    </location>
</feature>
<feature type="transmembrane region" description="Helical" evidence="10">
    <location>
        <begin position="37"/>
        <end position="55"/>
    </location>
</feature>
<dbReference type="GO" id="GO:0016301">
    <property type="term" value="F:kinase activity"/>
    <property type="evidence" value="ECO:0007669"/>
    <property type="project" value="UniProtKB-KW"/>
</dbReference>
<dbReference type="Pfam" id="PF07730">
    <property type="entry name" value="HisKA_3"/>
    <property type="match status" value="1"/>
</dbReference>
<comment type="caution">
    <text evidence="12">The sequence shown here is derived from an EMBL/GenBank/DDBJ whole genome shotgun (WGS) entry which is preliminary data.</text>
</comment>
<keyword evidence="5" id="KW-0547">Nucleotide-binding</keyword>
<evidence type="ECO:0000256" key="6">
    <source>
        <dbReference type="ARBA" id="ARBA00022777"/>
    </source>
</evidence>
<dbReference type="SUPFAM" id="SSF55874">
    <property type="entry name" value="ATPase domain of HSP90 chaperone/DNA topoisomerase II/histidine kinase"/>
    <property type="match status" value="1"/>
</dbReference>
<accession>A0ABP8AU89</accession>
<feature type="transmembrane region" description="Helical" evidence="10">
    <location>
        <begin position="12"/>
        <end position="31"/>
    </location>
</feature>
<keyword evidence="10" id="KW-0812">Transmembrane</keyword>
<evidence type="ECO:0000313" key="13">
    <source>
        <dbReference type="Proteomes" id="UP001500213"/>
    </source>
</evidence>
<feature type="transmembrane region" description="Helical" evidence="10">
    <location>
        <begin position="76"/>
        <end position="106"/>
    </location>
</feature>
<dbReference type="InterPro" id="IPR050482">
    <property type="entry name" value="Sensor_HK_TwoCompSys"/>
</dbReference>
<protein>
    <recommendedName>
        <fullName evidence="2">histidine kinase</fullName>
        <ecNumber evidence="2">2.7.13.3</ecNumber>
    </recommendedName>
</protein>
<keyword evidence="3" id="KW-0597">Phosphoprotein</keyword>
<dbReference type="InterPro" id="IPR036890">
    <property type="entry name" value="HATPase_C_sf"/>
</dbReference>
<dbReference type="EMBL" id="BAABBX010000015">
    <property type="protein sequence ID" value="GAA4190657.1"/>
    <property type="molecule type" value="Genomic_DNA"/>
</dbReference>
<comment type="catalytic activity">
    <reaction evidence="1">
        <text>ATP + protein L-histidine = ADP + protein N-phospho-L-histidine.</text>
        <dbReference type="EC" id="2.7.13.3"/>
    </reaction>
</comment>
<keyword evidence="6 12" id="KW-0418">Kinase</keyword>
<evidence type="ECO:0000256" key="7">
    <source>
        <dbReference type="ARBA" id="ARBA00022840"/>
    </source>
</evidence>
<keyword evidence="13" id="KW-1185">Reference proteome</keyword>